<accession>A0AAE1X4W5</accession>
<sequence length="91" mass="10545">MICVCGWEFLDLRKQYWGFGVWSIFLLNWNLFEEFEESLRFGTMAVPWSMTLYVARMIWMALGGWVVSCLNVADEIAGSLRTGGFEPLHVD</sequence>
<keyword evidence="1" id="KW-0472">Membrane</keyword>
<feature type="transmembrane region" description="Helical" evidence="1">
    <location>
        <begin position="52"/>
        <end position="73"/>
    </location>
</feature>
<evidence type="ECO:0000256" key="1">
    <source>
        <dbReference type="SAM" id="Phobius"/>
    </source>
</evidence>
<proteinExistence type="predicted"/>
<gene>
    <name evidence="2" type="ORF">Sango_0847500</name>
</gene>
<dbReference type="PANTHER" id="PTHR48156:SF1">
    <property type="entry name" value="TRANSMEMBRANE PROTEIN"/>
    <property type="match status" value="1"/>
</dbReference>
<reference evidence="2" key="2">
    <citation type="journal article" date="2024" name="Plant">
        <title>Genomic evolution and insights into agronomic trait innovations of Sesamum species.</title>
        <authorList>
            <person name="Miao H."/>
            <person name="Wang L."/>
            <person name="Qu L."/>
            <person name="Liu H."/>
            <person name="Sun Y."/>
            <person name="Le M."/>
            <person name="Wang Q."/>
            <person name="Wei S."/>
            <person name="Zheng Y."/>
            <person name="Lin W."/>
            <person name="Duan Y."/>
            <person name="Cao H."/>
            <person name="Xiong S."/>
            <person name="Wang X."/>
            <person name="Wei L."/>
            <person name="Li C."/>
            <person name="Ma Q."/>
            <person name="Ju M."/>
            <person name="Zhao R."/>
            <person name="Li G."/>
            <person name="Mu C."/>
            <person name="Tian Q."/>
            <person name="Mei H."/>
            <person name="Zhang T."/>
            <person name="Gao T."/>
            <person name="Zhang H."/>
        </authorList>
    </citation>
    <scope>NUCLEOTIDE SEQUENCE</scope>
    <source>
        <strain evidence="2">K16</strain>
    </source>
</reference>
<name>A0AAE1X4W5_9LAMI</name>
<dbReference type="EMBL" id="JACGWL010000004">
    <property type="protein sequence ID" value="KAK4404789.1"/>
    <property type="molecule type" value="Genomic_DNA"/>
</dbReference>
<evidence type="ECO:0000313" key="3">
    <source>
        <dbReference type="Proteomes" id="UP001289374"/>
    </source>
</evidence>
<keyword evidence="3" id="KW-1185">Reference proteome</keyword>
<comment type="caution">
    <text evidence="2">The sequence shown here is derived from an EMBL/GenBank/DDBJ whole genome shotgun (WGS) entry which is preliminary data.</text>
</comment>
<keyword evidence="1" id="KW-0812">Transmembrane</keyword>
<dbReference type="PANTHER" id="PTHR48156">
    <property type="entry name" value="TRANSMEMBRANE PROTEIN"/>
    <property type="match status" value="1"/>
</dbReference>
<protein>
    <submittedName>
        <fullName evidence="2">Uncharacterized protein</fullName>
    </submittedName>
</protein>
<feature type="transmembrane region" description="Helical" evidence="1">
    <location>
        <begin position="16"/>
        <end position="32"/>
    </location>
</feature>
<evidence type="ECO:0000313" key="2">
    <source>
        <dbReference type="EMBL" id="KAK4404789.1"/>
    </source>
</evidence>
<keyword evidence="1" id="KW-1133">Transmembrane helix</keyword>
<organism evidence="2 3">
    <name type="scientific">Sesamum angolense</name>
    <dbReference type="NCBI Taxonomy" id="2727404"/>
    <lineage>
        <taxon>Eukaryota</taxon>
        <taxon>Viridiplantae</taxon>
        <taxon>Streptophyta</taxon>
        <taxon>Embryophyta</taxon>
        <taxon>Tracheophyta</taxon>
        <taxon>Spermatophyta</taxon>
        <taxon>Magnoliopsida</taxon>
        <taxon>eudicotyledons</taxon>
        <taxon>Gunneridae</taxon>
        <taxon>Pentapetalae</taxon>
        <taxon>asterids</taxon>
        <taxon>lamiids</taxon>
        <taxon>Lamiales</taxon>
        <taxon>Pedaliaceae</taxon>
        <taxon>Sesamum</taxon>
    </lineage>
</organism>
<dbReference type="AlphaFoldDB" id="A0AAE1X4W5"/>
<reference evidence="2" key="1">
    <citation type="submission" date="2020-06" db="EMBL/GenBank/DDBJ databases">
        <authorList>
            <person name="Li T."/>
            <person name="Hu X."/>
            <person name="Zhang T."/>
            <person name="Song X."/>
            <person name="Zhang H."/>
            <person name="Dai N."/>
            <person name="Sheng W."/>
            <person name="Hou X."/>
            <person name="Wei L."/>
        </authorList>
    </citation>
    <scope>NUCLEOTIDE SEQUENCE</scope>
    <source>
        <strain evidence="2">K16</strain>
        <tissue evidence="2">Leaf</tissue>
    </source>
</reference>
<dbReference type="Proteomes" id="UP001289374">
    <property type="component" value="Unassembled WGS sequence"/>
</dbReference>